<evidence type="ECO:0000313" key="2">
    <source>
        <dbReference type="EMBL" id="KPQ12035.1"/>
    </source>
</evidence>
<dbReference type="Gene3D" id="3.40.50.150">
    <property type="entry name" value="Vaccinia Virus protein VP39"/>
    <property type="match status" value="1"/>
</dbReference>
<feature type="binding site" evidence="1">
    <location>
        <position position="41"/>
    </location>
    <ligand>
        <name>S-adenosyl-L-methionine</name>
        <dbReference type="ChEBI" id="CHEBI:59789"/>
    </ligand>
</feature>
<dbReference type="GO" id="GO:0003723">
    <property type="term" value="F:RNA binding"/>
    <property type="evidence" value="ECO:0007669"/>
    <property type="project" value="UniProtKB-UniRule"/>
</dbReference>
<dbReference type="SUPFAM" id="SSF53335">
    <property type="entry name" value="S-adenosyl-L-methionine-dependent methyltransferases"/>
    <property type="match status" value="1"/>
</dbReference>
<dbReference type="PANTHER" id="PTHR37426">
    <property type="entry name" value="RIBOSOMAL RNA LARGE SUBUNIT METHYLTRANSFERASE J"/>
    <property type="match status" value="1"/>
</dbReference>
<feature type="binding site" evidence="1">
    <location>
        <position position="18"/>
    </location>
    <ligand>
        <name>S-adenosyl-L-methionine</name>
        <dbReference type="ChEBI" id="CHEBI:59789"/>
    </ligand>
</feature>
<dbReference type="AlphaFoldDB" id="A0A0P7X9Y1"/>
<feature type="binding site" evidence="1">
    <location>
        <position position="101"/>
    </location>
    <ligand>
        <name>S-adenosyl-L-methionine</name>
        <dbReference type="ChEBI" id="CHEBI:59789"/>
    </ligand>
</feature>
<dbReference type="EMBL" id="LJSX01000004">
    <property type="protein sequence ID" value="KPQ12035.1"/>
    <property type="molecule type" value="Genomic_DNA"/>
</dbReference>
<comment type="subunit">
    <text evidence="1">Monomer.</text>
</comment>
<comment type="similarity">
    <text evidence="1">Belongs to the RlmJ family.</text>
</comment>
<comment type="caution">
    <text evidence="2">The sequence shown here is derived from an EMBL/GenBank/DDBJ whole genome shotgun (WGS) entry which is preliminary data.</text>
</comment>
<reference evidence="2 4" key="1">
    <citation type="submission" date="2015-09" db="EMBL/GenBank/DDBJ databases">
        <title>Identification and resolution of microdiversity through metagenomic sequencing of parallel consortia.</title>
        <authorList>
            <person name="Nelson W.C."/>
            <person name="Romine M.F."/>
            <person name="Lindemann S.R."/>
        </authorList>
    </citation>
    <scope>NUCLEOTIDE SEQUENCE [LARGE SCALE GENOMIC DNA]</scope>
    <source>
        <strain evidence="2">HL-109</strain>
    </source>
</reference>
<comment type="catalytic activity">
    <reaction evidence="1">
        <text>adenosine(2030) in 23S rRNA + S-adenosyl-L-methionine = N(6)-methyladenosine(2030) in 23S rRNA + S-adenosyl-L-homocysteine + H(+)</text>
        <dbReference type="Rhea" id="RHEA:43736"/>
        <dbReference type="Rhea" id="RHEA-COMP:10668"/>
        <dbReference type="Rhea" id="RHEA-COMP:10669"/>
        <dbReference type="ChEBI" id="CHEBI:15378"/>
        <dbReference type="ChEBI" id="CHEBI:57856"/>
        <dbReference type="ChEBI" id="CHEBI:59789"/>
        <dbReference type="ChEBI" id="CHEBI:74411"/>
        <dbReference type="ChEBI" id="CHEBI:74449"/>
        <dbReference type="EC" id="2.1.1.266"/>
    </reaction>
</comment>
<dbReference type="HAMAP" id="MF_00934">
    <property type="entry name" value="23SrRNA_methyltr_J"/>
    <property type="match status" value="1"/>
</dbReference>
<dbReference type="EMBL" id="FMBM01000002">
    <property type="protein sequence ID" value="SCC81470.1"/>
    <property type="molecule type" value="Genomic_DNA"/>
</dbReference>
<protein>
    <recommendedName>
        <fullName evidence="1">Ribosomal RNA large subunit methyltransferase J</fullName>
        <ecNumber evidence="1">2.1.1.266</ecNumber>
    </recommendedName>
    <alternativeName>
        <fullName evidence="1">23S rRNA (adenine(2030)-N6)-methyltransferase</fullName>
    </alternativeName>
    <alternativeName>
        <fullName evidence="1">23S rRNA m6A2030 methyltransferase</fullName>
    </alternativeName>
</protein>
<proteinExistence type="inferred from homology"/>
<evidence type="ECO:0000256" key="1">
    <source>
        <dbReference type="HAMAP-Rule" id="MF_00934"/>
    </source>
</evidence>
<feature type="site" description="Interaction with substrate rRNA" evidence="1">
    <location>
        <position position="3"/>
    </location>
</feature>
<dbReference type="RefSeq" id="WP_074445168.1">
    <property type="nucleotide sequence ID" value="NZ_FMBM01000002.1"/>
</dbReference>
<dbReference type="PATRIC" id="fig|1653334.4.peg.1560"/>
<keyword evidence="5" id="KW-1185">Reference proteome</keyword>
<accession>A0A0P7X9Y1</accession>
<keyword evidence="1 2" id="KW-0808">Transferase</keyword>
<dbReference type="Proteomes" id="UP000050497">
    <property type="component" value="Unassembled WGS sequence"/>
</dbReference>
<dbReference type="Pfam" id="PF04378">
    <property type="entry name" value="RsmJ"/>
    <property type="match status" value="1"/>
</dbReference>
<evidence type="ECO:0000313" key="3">
    <source>
        <dbReference type="EMBL" id="SCC81470.1"/>
    </source>
</evidence>
<name>A0A0P7X9Y1_9HYPH</name>
<feature type="binding site" evidence="1">
    <location>
        <position position="165"/>
    </location>
    <ligand>
        <name>S-adenosyl-L-methionine</name>
        <dbReference type="ChEBI" id="CHEBI:59789"/>
    </ligand>
</feature>
<dbReference type="EC" id="2.1.1.266" evidence="1"/>
<gene>
    <name evidence="1 2" type="primary">rlmJ</name>
    <name evidence="3" type="ORF">GA0071312_2414</name>
    <name evidence="2" type="ORF">HLUCCO17_04345</name>
</gene>
<feature type="binding site" evidence="1">
    <location>
        <begin position="144"/>
        <end position="145"/>
    </location>
    <ligand>
        <name>S-adenosyl-L-methionine</name>
        <dbReference type="ChEBI" id="CHEBI:59789"/>
    </ligand>
</feature>
<organism evidence="2 4">
    <name type="scientific">Saliniramus fredricksonii</name>
    <dbReference type="NCBI Taxonomy" id="1653334"/>
    <lineage>
        <taxon>Bacteria</taxon>
        <taxon>Pseudomonadati</taxon>
        <taxon>Pseudomonadota</taxon>
        <taxon>Alphaproteobacteria</taxon>
        <taxon>Hyphomicrobiales</taxon>
        <taxon>Salinarimonadaceae</taxon>
        <taxon>Saliniramus</taxon>
    </lineage>
</organism>
<dbReference type="GO" id="GO:0036307">
    <property type="term" value="F:23S rRNA (adenine(2030)-N(6))-methyltransferase activity"/>
    <property type="evidence" value="ECO:0007669"/>
    <property type="project" value="UniProtKB-UniRule"/>
</dbReference>
<dbReference type="GO" id="GO:0005829">
    <property type="term" value="C:cytosol"/>
    <property type="evidence" value="ECO:0007669"/>
    <property type="project" value="TreeGrafter"/>
</dbReference>
<feature type="active site" description="Proton acceptor" evidence="1">
    <location>
        <position position="165"/>
    </location>
</feature>
<dbReference type="Proteomes" id="UP000182800">
    <property type="component" value="Unassembled WGS sequence"/>
</dbReference>
<evidence type="ECO:0000313" key="4">
    <source>
        <dbReference type="Proteomes" id="UP000050497"/>
    </source>
</evidence>
<dbReference type="InterPro" id="IPR029063">
    <property type="entry name" value="SAM-dependent_MTases_sf"/>
</dbReference>
<comment type="function">
    <text evidence="1">Specifically methylates the adenine in position 2030 of 23S rRNA.</text>
</comment>
<sequence>MNYRHAFHAGNFADVLKHVVLTRILTYLALKHKPFRVIDTHAGIGLYDLEADEAARTGEWVDGVGRLDAPLAPECEALLAPYRSVLADMRARYGTGIYPGSPAIIREMLRPSDRGILVELHPADHAVLAARYHQVSNLKALNLDGWQALGAMIPPKEKRGLVLIDPPYEKPGELGRLAREIATAVAKWPGGIYAGWYPIKRQREVDEALAPLTALPRPALRLEMRVSDEYPEPRLIGNGLVIVNPPWTLEDEMRRLLPELATRLAQKPGAGRARIEPLGAAA</sequence>
<dbReference type="STRING" id="1653334.GA0071312_2414"/>
<keyword evidence="1" id="KW-0949">S-adenosyl-L-methionine</keyword>
<feature type="binding site" evidence="1">
    <location>
        <position position="119"/>
    </location>
    <ligand>
        <name>S-adenosyl-L-methionine</name>
        <dbReference type="ChEBI" id="CHEBI:59789"/>
    </ligand>
</feature>
<evidence type="ECO:0000313" key="5">
    <source>
        <dbReference type="Proteomes" id="UP000182800"/>
    </source>
</evidence>
<reference evidence="3 5" key="2">
    <citation type="submission" date="2016-08" db="EMBL/GenBank/DDBJ databases">
        <authorList>
            <person name="Varghese N."/>
            <person name="Submissions Spin"/>
        </authorList>
    </citation>
    <scope>NUCLEOTIDE SEQUENCE [LARGE SCALE GENOMIC DNA]</scope>
    <source>
        <strain evidence="3 5">HL-109</strain>
    </source>
</reference>
<keyword evidence="1" id="KW-0698">rRNA processing</keyword>
<dbReference type="OrthoDB" id="9791274at2"/>
<dbReference type="GO" id="GO:0070475">
    <property type="term" value="P:rRNA base methylation"/>
    <property type="evidence" value="ECO:0007669"/>
    <property type="project" value="UniProtKB-UniRule"/>
</dbReference>
<keyword evidence="1" id="KW-0694">RNA-binding</keyword>
<keyword evidence="1 2" id="KW-0489">Methyltransferase</keyword>
<dbReference type="InterPro" id="IPR007473">
    <property type="entry name" value="RlmJ"/>
</dbReference>
<dbReference type="PANTHER" id="PTHR37426:SF1">
    <property type="entry name" value="RIBOSOMAL RNA LARGE SUBUNIT METHYLTRANSFERASE J"/>
    <property type="match status" value="1"/>
</dbReference>